<reference evidence="5 6" key="2">
    <citation type="submission" date="2018-11" db="EMBL/GenBank/DDBJ databases">
        <authorList>
            <consortium name="Pathogen Informatics"/>
        </authorList>
    </citation>
    <scope>NUCLEOTIDE SEQUENCE [LARGE SCALE GENOMIC DNA]</scope>
</reference>
<dbReference type="AlphaFoldDB" id="A0A183E0N8"/>
<dbReference type="WBParaSite" id="GPUH_0001454801-mRNA-1">
    <property type="protein sequence ID" value="GPUH_0001454801-mRNA-1"/>
    <property type="gene ID" value="GPUH_0001454801"/>
</dbReference>
<keyword evidence="1" id="KW-0547">Nucleotide-binding</keyword>
<dbReference type="Proteomes" id="UP000271098">
    <property type="component" value="Unassembled WGS sequence"/>
</dbReference>
<dbReference type="PANTHER" id="PTHR14025">
    <property type="entry name" value="FANCONI ANEMIA GROUP M FANCM FAMILY MEMBER"/>
    <property type="match status" value="1"/>
</dbReference>
<evidence type="ECO:0000256" key="1">
    <source>
        <dbReference type="ARBA" id="ARBA00022741"/>
    </source>
</evidence>
<dbReference type="GO" id="GO:0045003">
    <property type="term" value="P:double-strand break repair via synthesis-dependent strand annealing"/>
    <property type="evidence" value="ECO:0007669"/>
    <property type="project" value="TreeGrafter"/>
</dbReference>
<dbReference type="EMBL" id="UYRT01081372">
    <property type="protein sequence ID" value="VDN24319.1"/>
    <property type="molecule type" value="Genomic_DNA"/>
</dbReference>
<evidence type="ECO:0000256" key="3">
    <source>
        <dbReference type="ARBA" id="ARBA00022806"/>
    </source>
</evidence>
<reference evidence="7" key="1">
    <citation type="submission" date="2016-06" db="UniProtKB">
        <authorList>
            <consortium name="WormBaseParasite"/>
        </authorList>
    </citation>
    <scope>IDENTIFICATION</scope>
</reference>
<keyword evidence="2" id="KW-0378">Hydrolase</keyword>
<gene>
    <name evidence="5" type="ORF">GPUH_LOCUS14530</name>
</gene>
<dbReference type="SUPFAM" id="SSF52540">
    <property type="entry name" value="P-loop containing nucleoside triphosphate hydrolases"/>
    <property type="match status" value="1"/>
</dbReference>
<evidence type="ECO:0000256" key="4">
    <source>
        <dbReference type="ARBA" id="ARBA00022840"/>
    </source>
</evidence>
<name>A0A183E0N8_9BILA</name>
<dbReference type="Gene3D" id="3.40.50.300">
    <property type="entry name" value="P-loop containing nucleotide triphosphate hydrolases"/>
    <property type="match status" value="1"/>
</dbReference>
<keyword evidence="6" id="KW-1185">Reference proteome</keyword>
<dbReference type="OrthoDB" id="787137at2759"/>
<dbReference type="GO" id="GO:0005524">
    <property type="term" value="F:ATP binding"/>
    <property type="evidence" value="ECO:0007669"/>
    <property type="project" value="UniProtKB-KW"/>
</dbReference>
<accession>A0A183E0N8</accession>
<dbReference type="GO" id="GO:0043138">
    <property type="term" value="F:3'-5' DNA helicase activity"/>
    <property type="evidence" value="ECO:0007669"/>
    <property type="project" value="TreeGrafter"/>
</dbReference>
<evidence type="ECO:0000313" key="6">
    <source>
        <dbReference type="Proteomes" id="UP000271098"/>
    </source>
</evidence>
<dbReference type="GO" id="GO:0009378">
    <property type="term" value="F:four-way junction helicase activity"/>
    <property type="evidence" value="ECO:0007669"/>
    <property type="project" value="TreeGrafter"/>
</dbReference>
<keyword evidence="4" id="KW-0067">ATP-binding</keyword>
<proteinExistence type="predicted"/>
<organism evidence="7">
    <name type="scientific">Gongylonema pulchrum</name>
    <dbReference type="NCBI Taxonomy" id="637853"/>
    <lineage>
        <taxon>Eukaryota</taxon>
        <taxon>Metazoa</taxon>
        <taxon>Ecdysozoa</taxon>
        <taxon>Nematoda</taxon>
        <taxon>Chromadorea</taxon>
        <taxon>Rhabditida</taxon>
        <taxon>Spirurina</taxon>
        <taxon>Spiruromorpha</taxon>
        <taxon>Spiruroidea</taxon>
        <taxon>Gongylonematidae</taxon>
        <taxon>Gongylonema</taxon>
    </lineage>
</organism>
<protein>
    <submittedName>
        <fullName evidence="7">Helicase ATP-binding domain-containing protein</fullName>
    </submittedName>
</protein>
<dbReference type="GO" id="GO:0016787">
    <property type="term" value="F:hydrolase activity"/>
    <property type="evidence" value="ECO:0007669"/>
    <property type="project" value="UniProtKB-KW"/>
</dbReference>
<keyword evidence="3" id="KW-0347">Helicase</keyword>
<sequence>MEPVGFAHLRTEEASADVIPARSNRKYKKADLDISKLTKLRALTLRRLYYPVNMPVSRYQKKLVMDSLYNNILIALPKELDVSFVAAVIMLNFRRLTKLRALTLRRLYYPVNMPVCRYQKKLVMDSLYNNILIALPKELDVSFVAAVVMSNFRRWFPAQKLLCICANVDSSVNAAKRFMEVTGCSVQDVCIYGNLKKSERFLENIGEDIIFATAENLVADAKNEKALREVCLVVVEDAHRAISGSHPVCELIRNCIFAQARFRVLAYTDCRIEKVGQLQLIVMNLQIDLIRSLNSIKNEVSLALASPRMMKVYVPINDDMHRIAKEMIKV</sequence>
<dbReference type="PANTHER" id="PTHR14025:SF20">
    <property type="entry name" value="FANCONI ANEMIA GROUP M PROTEIN"/>
    <property type="match status" value="1"/>
</dbReference>
<dbReference type="InterPro" id="IPR027417">
    <property type="entry name" value="P-loop_NTPase"/>
</dbReference>
<evidence type="ECO:0000313" key="7">
    <source>
        <dbReference type="WBParaSite" id="GPUH_0001454801-mRNA-1"/>
    </source>
</evidence>
<dbReference type="GO" id="GO:0000400">
    <property type="term" value="F:four-way junction DNA binding"/>
    <property type="evidence" value="ECO:0007669"/>
    <property type="project" value="TreeGrafter"/>
</dbReference>
<evidence type="ECO:0000313" key="5">
    <source>
        <dbReference type="EMBL" id="VDN24319.1"/>
    </source>
</evidence>
<dbReference type="GO" id="GO:0036297">
    <property type="term" value="P:interstrand cross-link repair"/>
    <property type="evidence" value="ECO:0007669"/>
    <property type="project" value="TreeGrafter"/>
</dbReference>
<evidence type="ECO:0000256" key="2">
    <source>
        <dbReference type="ARBA" id="ARBA00022801"/>
    </source>
</evidence>